<dbReference type="Gene3D" id="3.40.190.10">
    <property type="entry name" value="Periplasmic binding protein-like II"/>
    <property type="match status" value="1"/>
</dbReference>
<feature type="chain" id="PRO_5038730400" evidence="4">
    <location>
        <begin position="21"/>
        <end position="434"/>
    </location>
</feature>
<name>A0A4R5KKP9_9BACL</name>
<organism evidence="5 6">
    <name type="scientific">Paenibacillus piri</name>
    <dbReference type="NCBI Taxonomy" id="2547395"/>
    <lineage>
        <taxon>Bacteria</taxon>
        <taxon>Bacillati</taxon>
        <taxon>Bacillota</taxon>
        <taxon>Bacilli</taxon>
        <taxon>Bacillales</taxon>
        <taxon>Paenibacillaceae</taxon>
        <taxon>Paenibacillus</taxon>
    </lineage>
</organism>
<dbReference type="Pfam" id="PF01547">
    <property type="entry name" value="SBP_bac_1"/>
    <property type="match status" value="1"/>
</dbReference>
<evidence type="ECO:0000313" key="5">
    <source>
        <dbReference type="EMBL" id="TDF95435.1"/>
    </source>
</evidence>
<sequence length="434" mass="48236">MKKKLMTATLITLSVSMVFGCSNNNATGTTGKKEQKKTLTVWMKKLLVEDQNKLFVERAKQFGVENNADVNIELIATDDFYPKWTAAIESGNVPDVTQFGYQVVGEFQQKGLLADISDVVKRIEEKNGPIYETMKKAITYDGKQYALPYWAEGTVLFYRKDILKNAGFDGPPKTWEEFRKIAKAVTDSSKGLYGAGIGFGKNDTDAEWQTRAMIWSYGGSLDTSDGKTVKVNSPETIEAAKLIRDIFITDKSTPPSALGWDDSGNNKAYLSGQVAMTMNVGSLLNSIKKDNPELYNNTGLAMLPAGPKGTFIPGISNNLGIFKNAKNPELAGKFLEYVADASWYKTWVEKGVPLAAPMLTKLADEPIWNDYKIFVDSTKSYTFLGYPGGFNPKSGEVYNLRYVNETFQEMLGKNIPPEKAMQDLQTKIEEVFKK</sequence>
<dbReference type="InterPro" id="IPR050490">
    <property type="entry name" value="Bact_solute-bd_prot1"/>
</dbReference>
<evidence type="ECO:0000256" key="3">
    <source>
        <dbReference type="ARBA" id="ARBA00022729"/>
    </source>
</evidence>
<dbReference type="PANTHER" id="PTHR43649">
    <property type="entry name" value="ARABINOSE-BINDING PROTEIN-RELATED"/>
    <property type="match status" value="1"/>
</dbReference>
<keyword evidence="2" id="KW-0813">Transport</keyword>
<dbReference type="InterPro" id="IPR006059">
    <property type="entry name" value="SBP"/>
</dbReference>
<comment type="similarity">
    <text evidence="1">Belongs to the bacterial solute-binding protein 1 family.</text>
</comment>
<feature type="signal peptide" evidence="4">
    <location>
        <begin position="1"/>
        <end position="20"/>
    </location>
</feature>
<dbReference type="AlphaFoldDB" id="A0A4R5KKP9"/>
<evidence type="ECO:0000256" key="4">
    <source>
        <dbReference type="SAM" id="SignalP"/>
    </source>
</evidence>
<gene>
    <name evidence="5" type="ORF">E1757_20195</name>
</gene>
<accession>A0A4R5KKP9</accession>
<keyword evidence="3 4" id="KW-0732">Signal</keyword>
<protein>
    <submittedName>
        <fullName evidence="5">Sugar ABC transporter substrate-binding protein</fullName>
    </submittedName>
</protein>
<reference evidence="5 6" key="1">
    <citation type="submission" date="2019-03" db="EMBL/GenBank/DDBJ databases">
        <title>This is whole genome sequence of Paenibacillus sp MS74 strain.</title>
        <authorList>
            <person name="Trinh H.N."/>
        </authorList>
    </citation>
    <scope>NUCLEOTIDE SEQUENCE [LARGE SCALE GENOMIC DNA]</scope>
    <source>
        <strain evidence="5 6">MS74</strain>
    </source>
</reference>
<dbReference type="SUPFAM" id="SSF53850">
    <property type="entry name" value="Periplasmic binding protein-like II"/>
    <property type="match status" value="1"/>
</dbReference>
<dbReference type="CDD" id="cd13585">
    <property type="entry name" value="PBP2_TMBP_like"/>
    <property type="match status" value="1"/>
</dbReference>
<dbReference type="Proteomes" id="UP000295636">
    <property type="component" value="Unassembled WGS sequence"/>
</dbReference>
<dbReference type="PROSITE" id="PS51257">
    <property type="entry name" value="PROKAR_LIPOPROTEIN"/>
    <property type="match status" value="1"/>
</dbReference>
<evidence type="ECO:0000256" key="1">
    <source>
        <dbReference type="ARBA" id="ARBA00008520"/>
    </source>
</evidence>
<evidence type="ECO:0000256" key="2">
    <source>
        <dbReference type="ARBA" id="ARBA00022448"/>
    </source>
</evidence>
<dbReference type="PANTHER" id="PTHR43649:SF34">
    <property type="entry name" value="ABC TRANSPORTER PERIPLASMIC-BINDING PROTEIN YCJN-RELATED"/>
    <property type="match status" value="1"/>
</dbReference>
<comment type="caution">
    <text evidence="5">The sequence shown here is derived from an EMBL/GenBank/DDBJ whole genome shotgun (WGS) entry which is preliminary data.</text>
</comment>
<dbReference type="OrthoDB" id="2507686at2"/>
<evidence type="ECO:0000313" key="6">
    <source>
        <dbReference type="Proteomes" id="UP000295636"/>
    </source>
</evidence>
<keyword evidence="6" id="KW-1185">Reference proteome</keyword>
<proteinExistence type="inferred from homology"/>
<dbReference type="EMBL" id="SMRT01000010">
    <property type="protein sequence ID" value="TDF95435.1"/>
    <property type="molecule type" value="Genomic_DNA"/>
</dbReference>
<dbReference type="RefSeq" id="WP_133231448.1">
    <property type="nucleotide sequence ID" value="NZ_SMRT01000010.1"/>
</dbReference>